<accession>A0A7S3ZWV2</accession>
<protein>
    <recommendedName>
        <fullName evidence="3">Activator of Hsp90 ATPase AHSA1-like N-terminal domain-containing protein</fullName>
    </recommendedName>
</protein>
<reference evidence="4" key="1">
    <citation type="submission" date="2021-01" db="EMBL/GenBank/DDBJ databases">
        <authorList>
            <person name="Corre E."/>
            <person name="Pelletier E."/>
            <person name="Niang G."/>
            <person name="Scheremetjew M."/>
            <person name="Finn R."/>
            <person name="Kale V."/>
            <person name="Holt S."/>
            <person name="Cochrane G."/>
            <person name="Meng A."/>
            <person name="Brown T."/>
            <person name="Cohen L."/>
        </authorList>
    </citation>
    <scope>NUCLEOTIDE SEQUENCE</scope>
    <source>
        <strain evidence="4">CCMP1756</strain>
    </source>
</reference>
<dbReference type="InterPro" id="IPR052769">
    <property type="entry name" value="TPR_domain_protein"/>
</dbReference>
<dbReference type="OrthoDB" id="26525at2759"/>
<dbReference type="PANTHER" id="PTHR46014:SF1">
    <property type="entry name" value="TETRATRICOPEPTIDE REPEAT PROTEIN 1"/>
    <property type="match status" value="1"/>
</dbReference>
<dbReference type="AlphaFoldDB" id="A0A7S3ZWV2"/>
<dbReference type="PANTHER" id="PTHR46014">
    <property type="entry name" value="TETRATRICOPEPTIDE REPEAT PROTEIN 1"/>
    <property type="match status" value="1"/>
</dbReference>
<name>A0A7S3ZWV2_9STRA</name>
<dbReference type="SMART" id="SM00028">
    <property type="entry name" value="TPR"/>
    <property type="match status" value="3"/>
</dbReference>
<dbReference type="EMBL" id="HBIW01013880">
    <property type="protein sequence ID" value="CAE0696485.1"/>
    <property type="molecule type" value="Transcribed_RNA"/>
</dbReference>
<evidence type="ECO:0000313" key="4">
    <source>
        <dbReference type="EMBL" id="CAE0696485.1"/>
    </source>
</evidence>
<evidence type="ECO:0000256" key="2">
    <source>
        <dbReference type="SAM" id="MobiDB-lite"/>
    </source>
</evidence>
<gene>
    <name evidence="4" type="ORF">PCAL00307_LOCUS11921</name>
    <name evidence="5" type="ORF">PECAL_3P09510</name>
</gene>
<dbReference type="Proteomes" id="UP000789595">
    <property type="component" value="Unassembled WGS sequence"/>
</dbReference>
<feature type="compositionally biased region" description="Polar residues" evidence="2">
    <location>
        <begin position="246"/>
        <end position="259"/>
    </location>
</feature>
<dbReference type="SUPFAM" id="SSF48452">
    <property type="entry name" value="TPR-like"/>
    <property type="match status" value="1"/>
</dbReference>
<dbReference type="GO" id="GO:0051087">
    <property type="term" value="F:protein-folding chaperone binding"/>
    <property type="evidence" value="ECO:0007669"/>
    <property type="project" value="InterPro"/>
</dbReference>
<feature type="domain" description="Activator of Hsp90 ATPase AHSA1-like N-terminal" evidence="3">
    <location>
        <begin position="334"/>
        <end position="428"/>
    </location>
</feature>
<dbReference type="InterPro" id="IPR011990">
    <property type="entry name" value="TPR-like_helical_dom_sf"/>
</dbReference>
<dbReference type="InterPro" id="IPR015310">
    <property type="entry name" value="AHSA1-like_N"/>
</dbReference>
<evidence type="ECO:0000259" key="3">
    <source>
        <dbReference type="Pfam" id="PF09229"/>
    </source>
</evidence>
<dbReference type="SUPFAM" id="SSF103111">
    <property type="entry name" value="Activator of Hsp90 ATPase, Aha1"/>
    <property type="match status" value="1"/>
</dbReference>
<feature type="region of interest" description="Disordered" evidence="2">
    <location>
        <begin position="246"/>
        <end position="265"/>
    </location>
</feature>
<proteinExistence type="inferred from homology"/>
<comment type="similarity">
    <text evidence="1">Belongs to the AHA1 family.</text>
</comment>
<evidence type="ECO:0000313" key="6">
    <source>
        <dbReference type="Proteomes" id="UP000789595"/>
    </source>
</evidence>
<dbReference type="GO" id="GO:0001671">
    <property type="term" value="F:ATPase activator activity"/>
    <property type="evidence" value="ECO:0007669"/>
    <property type="project" value="InterPro"/>
</dbReference>
<dbReference type="Gene3D" id="1.25.40.10">
    <property type="entry name" value="Tetratricopeptide repeat domain"/>
    <property type="match status" value="1"/>
</dbReference>
<organism evidence="4">
    <name type="scientific">Pelagomonas calceolata</name>
    <dbReference type="NCBI Taxonomy" id="35677"/>
    <lineage>
        <taxon>Eukaryota</taxon>
        <taxon>Sar</taxon>
        <taxon>Stramenopiles</taxon>
        <taxon>Ochrophyta</taxon>
        <taxon>Pelagophyceae</taxon>
        <taxon>Pelagomonadales</taxon>
        <taxon>Pelagomonadaceae</taxon>
        <taxon>Pelagomonas</taxon>
    </lineage>
</organism>
<dbReference type="Gene3D" id="3.15.10.20">
    <property type="entry name" value="Activator of Hsp90 ATPase Aha1, N-terminal domain"/>
    <property type="match status" value="1"/>
</dbReference>
<evidence type="ECO:0000313" key="5">
    <source>
        <dbReference type="EMBL" id="CAH0371034.1"/>
    </source>
</evidence>
<evidence type="ECO:0000256" key="1">
    <source>
        <dbReference type="ARBA" id="ARBA00006817"/>
    </source>
</evidence>
<keyword evidence="6" id="KW-1185">Reference proteome</keyword>
<dbReference type="Pfam" id="PF09229">
    <property type="entry name" value="Aha1_N"/>
    <property type="match status" value="1"/>
</dbReference>
<dbReference type="InterPro" id="IPR019734">
    <property type="entry name" value="TPR_rpt"/>
</dbReference>
<dbReference type="EMBL" id="CAKKNE010000003">
    <property type="protein sequence ID" value="CAH0371034.1"/>
    <property type="molecule type" value="Genomic_DNA"/>
</dbReference>
<dbReference type="InterPro" id="IPR036338">
    <property type="entry name" value="Aha1"/>
</dbReference>
<reference evidence="5" key="2">
    <citation type="submission" date="2021-11" db="EMBL/GenBank/DDBJ databases">
        <authorList>
            <consortium name="Genoscope - CEA"/>
            <person name="William W."/>
        </authorList>
    </citation>
    <scope>NUCLEOTIDE SEQUENCE</scope>
</reference>
<sequence length="494" mass="54323">MSAMADASDANTMDPAGGLLKFFIGEDPVQRCLRHPLLREYVTDAAFCRRLRELQKKCEAATTPEAMGELTRLMLHDPRLTQCSMAGAGMNLTVESEDIKKAERTGDVEKMSPIRVDDVVAAQEMCQDSATAKAEGNARFAAGDSAGALAFWARALRLDRENDGPDDMALAAALYGNIAAALLKLGYWSRAEQAASRAVAYCDVVENVNVRRRALYRRALAREKRRDVARAYSDVLEARGLRPNSPFFTQSTRRTTQAQKLDPPPAELKLLNRDARRLLKLTKHADEARKARVKRRAEEARAAHQRTAGVGLASKPASSMPVPGSTLGYLEESDRSRWAEARLAELLENVEVDLGQGACVAITTCLSNESSVSASVTRKRGQRSLYYDIDVKCAWRAEWRGFDLSPAKDGPRPLEGSIRLYNVSHETRYEPGADPTVAYMYQVGYKLPRPDWFDGSAATAAAPPWARTLIDGAHELYAAAAGAVDALVREMTEK</sequence>
<feature type="region of interest" description="Disordered" evidence="2">
    <location>
        <begin position="300"/>
        <end position="324"/>
    </location>
</feature>